<name>A0A1H7J3Z2_OLID1</name>
<dbReference type="InterPro" id="IPR001242">
    <property type="entry name" value="Condensation_dom"/>
</dbReference>
<protein>
    <submittedName>
        <fullName evidence="2">Condensation domain-containing protein</fullName>
    </submittedName>
</protein>
<dbReference type="Proteomes" id="UP000199421">
    <property type="component" value="Unassembled WGS sequence"/>
</dbReference>
<dbReference type="SUPFAM" id="SSF52777">
    <property type="entry name" value="CoA-dependent acyltransferases"/>
    <property type="match status" value="2"/>
</dbReference>
<dbReference type="InterPro" id="IPR052058">
    <property type="entry name" value="Alcohol_O-acetyltransferase"/>
</dbReference>
<dbReference type="Gene3D" id="3.30.559.10">
    <property type="entry name" value="Chloramphenicol acetyltransferase-like domain"/>
    <property type="match status" value="1"/>
</dbReference>
<dbReference type="InterPro" id="IPR023213">
    <property type="entry name" value="CAT-like_dom_sf"/>
</dbReference>
<gene>
    <name evidence="2" type="ORF">SAMN05661044_00877</name>
</gene>
<dbReference type="PANTHER" id="PTHR28037">
    <property type="entry name" value="ALCOHOL O-ACETYLTRANSFERASE 1-RELATED"/>
    <property type="match status" value="1"/>
</dbReference>
<dbReference type="OrthoDB" id="5562587at2"/>
<dbReference type="Pfam" id="PF00668">
    <property type="entry name" value="Condensation"/>
    <property type="match status" value="1"/>
</dbReference>
<proteinExistence type="predicted"/>
<keyword evidence="3" id="KW-1185">Reference proteome</keyword>
<dbReference type="GO" id="GO:0003824">
    <property type="term" value="F:catalytic activity"/>
    <property type="evidence" value="ECO:0007669"/>
    <property type="project" value="InterPro"/>
</dbReference>
<dbReference type="STRING" id="407022.SAMN05661044_00877"/>
<dbReference type="EMBL" id="FOAF01000001">
    <property type="protein sequence ID" value="SEK67855.1"/>
    <property type="molecule type" value="Genomic_DNA"/>
</dbReference>
<evidence type="ECO:0000313" key="2">
    <source>
        <dbReference type="EMBL" id="SEK67855.1"/>
    </source>
</evidence>
<evidence type="ECO:0000313" key="3">
    <source>
        <dbReference type="Proteomes" id="UP000199421"/>
    </source>
</evidence>
<sequence length="428" mass="49063">MQRKERPLLFLERTLAGDGSQPFNGVFSIRIKGQVNSIELSNAFSKIQRKHPQLQIAIADIKEKRPYFFIPTEIKPIPVSFLPWKHEHEWQEQSLLGLRHHFDLENGPLIQAVCLNTEGMFDLIITFHHCICDGGGGVLLLHELLEILKEPGVSIGRHDRLLDYKDIVPKDILKQKKVHLKTTILAALVKSALTVSAPFISKNKLRLSRLDDYIIHRKLPLELTDRWIKKCKEASTTVNTATGLLMLKAYQHVQGNHAKNKISCPVDIRRFATQITNDQLFSFGLVLTLSRDGKKEQDFWKEATVLQTTVDRQTKKLRPYEFLMTFERLHSALPNMLNMLTYGKVGNDMMFSNIGKIPLKEKYGKFEIDTVFSPMVIGPFANPSTLICSTFRDKLDFSFVSNEAFLPQNKAVELIDYLHEKIELLTDK</sequence>
<organism evidence="2 3">
    <name type="scientific">Olivibacter domesticus</name>
    <name type="common">Pseudosphingobacterium domesticum</name>
    <dbReference type="NCBI Taxonomy" id="407022"/>
    <lineage>
        <taxon>Bacteria</taxon>
        <taxon>Pseudomonadati</taxon>
        <taxon>Bacteroidota</taxon>
        <taxon>Sphingobacteriia</taxon>
        <taxon>Sphingobacteriales</taxon>
        <taxon>Sphingobacteriaceae</taxon>
        <taxon>Olivibacter</taxon>
    </lineage>
</organism>
<evidence type="ECO:0000259" key="1">
    <source>
        <dbReference type="Pfam" id="PF00668"/>
    </source>
</evidence>
<accession>A0A1H7J3Z2</accession>
<reference evidence="3" key="1">
    <citation type="submission" date="2016-10" db="EMBL/GenBank/DDBJ databases">
        <authorList>
            <person name="Varghese N."/>
            <person name="Submissions S."/>
        </authorList>
    </citation>
    <scope>NUCLEOTIDE SEQUENCE [LARGE SCALE GENOMIC DNA]</scope>
    <source>
        <strain evidence="3">DSM 18733</strain>
    </source>
</reference>
<dbReference type="AlphaFoldDB" id="A0A1H7J3Z2"/>
<dbReference type="RefSeq" id="WP_093318858.1">
    <property type="nucleotide sequence ID" value="NZ_FOAF01000001.1"/>
</dbReference>
<feature type="domain" description="Condensation" evidence="1">
    <location>
        <begin position="19"/>
        <end position="147"/>
    </location>
</feature>
<dbReference type="PANTHER" id="PTHR28037:SF1">
    <property type="entry name" value="ALCOHOL O-ACETYLTRANSFERASE 1-RELATED"/>
    <property type="match status" value="1"/>
</dbReference>